<dbReference type="InterPro" id="IPR035983">
    <property type="entry name" value="Hect_E3_ubiquitin_ligase"/>
</dbReference>
<evidence type="ECO:0000256" key="6">
    <source>
        <dbReference type="PROSITE-ProRule" id="PRU00104"/>
    </source>
</evidence>
<evidence type="ECO:0000256" key="4">
    <source>
        <dbReference type="ARBA" id="ARBA00022679"/>
    </source>
</evidence>
<reference evidence="9 10" key="1">
    <citation type="submission" date="2019-01" db="EMBL/GenBank/DDBJ databases">
        <title>Genomes sequencing and comparative genomics of infectious freshwater microsporidia, Cucumispora dikerogammari and Thelohania contejeani.</title>
        <authorList>
            <person name="Cormier A."/>
            <person name="Giraud I."/>
            <person name="Wattier R."/>
            <person name="Teixeira M."/>
            <person name="Grandjean F."/>
            <person name="Rigaud T."/>
            <person name="Cordaux R."/>
        </authorList>
    </citation>
    <scope>NUCLEOTIDE SEQUENCE [LARGE SCALE GENOMIC DNA]</scope>
    <source>
        <strain evidence="9">T1</strain>
        <tissue evidence="9">Spores</tissue>
    </source>
</reference>
<comment type="caution">
    <text evidence="9">The sequence shown here is derived from an EMBL/GenBank/DDBJ whole genome shotgun (WGS) entry which is preliminary data.</text>
</comment>
<dbReference type="InterPro" id="IPR000569">
    <property type="entry name" value="HECT_dom"/>
</dbReference>
<dbReference type="SUPFAM" id="SSF56204">
    <property type="entry name" value="Hect, E3 ligase catalytic domain"/>
    <property type="match status" value="1"/>
</dbReference>
<accession>A0ABQ7HZK9</accession>
<evidence type="ECO:0000313" key="10">
    <source>
        <dbReference type="Proteomes" id="UP001516464"/>
    </source>
</evidence>
<dbReference type="Proteomes" id="UP001516464">
    <property type="component" value="Unassembled WGS sequence"/>
</dbReference>
<gene>
    <name evidence="9" type="ORF">TCON_1191</name>
</gene>
<feature type="signal peptide" evidence="7">
    <location>
        <begin position="1"/>
        <end position="21"/>
    </location>
</feature>
<evidence type="ECO:0000256" key="3">
    <source>
        <dbReference type="ARBA" id="ARBA00012485"/>
    </source>
</evidence>
<protein>
    <recommendedName>
        <fullName evidence="3">HECT-type E3 ubiquitin transferase</fullName>
        <ecNumber evidence="3">2.3.2.26</ecNumber>
    </recommendedName>
</protein>
<keyword evidence="7" id="KW-0732">Signal</keyword>
<organism evidence="9 10">
    <name type="scientific">Astathelohania contejeani</name>
    <dbReference type="NCBI Taxonomy" id="164912"/>
    <lineage>
        <taxon>Eukaryota</taxon>
        <taxon>Fungi</taxon>
        <taxon>Fungi incertae sedis</taxon>
        <taxon>Microsporidia</taxon>
        <taxon>Astathelohaniidae</taxon>
        <taxon>Astathelohania</taxon>
    </lineage>
</organism>
<proteinExistence type="predicted"/>
<dbReference type="Pfam" id="PF00632">
    <property type="entry name" value="HECT"/>
    <property type="match status" value="1"/>
</dbReference>
<dbReference type="InterPro" id="IPR050409">
    <property type="entry name" value="E3_ubiq-protein_ligase"/>
</dbReference>
<evidence type="ECO:0000256" key="7">
    <source>
        <dbReference type="SAM" id="SignalP"/>
    </source>
</evidence>
<dbReference type="Gene3D" id="3.30.2160.10">
    <property type="entry name" value="Hect, E3 ligase catalytic domain"/>
    <property type="match status" value="1"/>
</dbReference>
<dbReference type="SMART" id="SM00119">
    <property type="entry name" value="HECTc"/>
    <property type="match status" value="1"/>
</dbReference>
<feature type="domain" description="HECT" evidence="8">
    <location>
        <begin position="548"/>
        <end position="891"/>
    </location>
</feature>
<dbReference type="PROSITE" id="PS50237">
    <property type="entry name" value="HECT"/>
    <property type="match status" value="1"/>
</dbReference>
<name>A0ABQ7HZK9_9MICR</name>
<dbReference type="Gene3D" id="3.30.2410.10">
    <property type="entry name" value="Hect, E3 ligase catalytic domain"/>
    <property type="match status" value="1"/>
</dbReference>
<evidence type="ECO:0000256" key="1">
    <source>
        <dbReference type="ARBA" id="ARBA00000885"/>
    </source>
</evidence>
<feature type="chain" id="PRO_5047205262" description="HECT-type E3 ubiquitin transferase" evidence="7">
    <location>
        <begin position="22"/>
        <end position="895"/>
    </location>
</feature>
<dbReference type="PANTHER" id="PTHR11254">
    <property type="entry name" value="HECT DOMAIN UBIQUITIN-PROTEIN LIGASE"/>
    <property type="match status" value="1"/>
</dbReference>
<dbReference type="Gene3D" id="3.90.1750.10">
    <property type="entry name" value="Hect, E3 ligase catalytic domains"/>
    <property type="match status" value="1"/>
</dbReference>
<comment type="catalytic activity">
    <reaction evidence="1">
        <text>S-ubiquitinyl-[E2 ubiquitin-conjugating enzyme]-L-cysteine + [acceptor protein]-L-lysine = [E2 ubiquitin-conjugating enzyme]-L-cysteine + N(6)-ubiquitinyl-[acceptor protein]-L-lysine.</text>
        <dbReference type="EC" id="2.3.2.26"/>
    </reaction>
</comment>
<evidence type="ECO:0000256" key="5">
    <source>
        <dbReference type="ARBA" id="ARBA00022786"/>
    </source>
</evidence>
<evidence type="ECO:0000256" key="2">
    <source>
        <dbReference type="ARBA" id="ARBA00004906"/>
    </source>
</evidence>
<dbReference type="EC" id="2.3.2.26" evidence="3"/>
<evidence type="ECO:0000259" key="8">
    <source>
        <dbReference type="PROSITE" id="PS50237"/>
    </source>
</evidence>
<keyword evidence="10" id="KW-1185">Reference proteome</keyword>
<sequence length="895" mass="106189">MIIKFILIFLCIVSLIIYIASDQINKNNLALFKSENYKKLHEMIIKHFVIDIRDDETHIPVENKPFSVGEKKIIYEYFDKATELKEIMNHSFYFLIFSNDEQLKTEYITIMTELIMRLKHIDTKASDPKLLLPHEFKIDPILDEILLLKTSYDIPDIKTSLFCKYTSLFEARIERELFITWCSFYFYFSGTHSYPFKKNIYEYLLMISEKNDDLNRRILRLYEIGVTLNELYASNVHIKYIHNLYAFPAKLIVSENKYVGEVFKILSKKMNEEKTTVDENIKVMKYFFSSNKHWIEGMIEYLNFKSTRAFFENLVKGIFKINIKDTGIFKLLYNYNHKDVFFAFFVEIIIEAFSFSNNVEETKNQIFFILNRSNRYKTISNQTIFVSYARNFDIRRVNITCVDMINQVLDINISLIYYQYDNSVHLKICDICGSMIKKYLINQESKINALSRELFNKREEPDYKNLCYYLILLQIKLKAMAPLSSVVEGGNDWIATILNNFEDETMSLDDVDPILYNIKVFVEDMASRVYIKMYINRENIYRDTFKNLEEDYNKRIENQSKLLNYDIRFDGSDAYGSGVIKNWLTLLSIEFAKDTNYLLSKCDEIREVYEPQIYDEKTFYKYTKNDMRLIGRIIGVAIIKEMILSIEFSKNVYKLLLDKEITDNDLLWDTSSLKKRLNDIKDMSQVGDMNFTIYCVKVQTNQKYLLDEDELCANGNNITLDSENFDKYEKLYLERVKENLKKTVGMIRMGILDMIDEKTFDSIKYLRVLKLVISGNMEIDIEDWKENTNYTGGWSEDDDTIKWFWEFVEDCKNTKNKINDLLLALTGSYNAPIGGFENLLNYKFTITKINTDAQYQVHTCFNQIELNTFRRKEDLFYVLEELIDLTKDKVFLNDV</sequence>
<dbReference type="EMBL" id="SBIQ01000070">
    <property type="protein sequence ID" value="KAF7683595.1"/>
    <property type="molecule type" value="Genomic_DNA"/>
</dbReference>
<comment type="pathway">
    <text evidence="2">Protein modification; protein ubiquitination.</text>
</comment>
<keyword evidence="5 6" id="KW-0833">Ubl conjugation pathway</keyword>
<feature type="active site" description="Glycyl thioester intermediate" evidence="6">
    <location>
        <position position="860"/>
    </location>
</feature>
<dbReference type="PANTHER" id="PTHR11254:SF440">
    <property type="entry name" value="E3 UBIQUITIN-PROTEIN LIGASE NEDD-4"/>
    <property type="match status" value="1"/>
</dbReference>
<evidence type="ECO:0000313" key="9">
    <source>
        <dbReference type="EMBL" id="KAF7683595.1"/>
    </source>
</evidence>
<keyword evidence="4" id="KW-0808">Transferase</keyword>